<evidence type="ECO:0000313" key="3">
    <source>
        <dbReference type="Proteomes" id="UP000290365"/>
    </source>
</evidence>
<evidence type="ECO:0000313" key="2">
    <source>
        <dbReference type="EMBL" id="QBD79302.1"/>
    </source>
</evidence>
<organism evidence="2 3">
    <name type="scientific">Ktedonosporobacter rubrisoli</name>
    <dbReference type="NCBI Taxonomy" id="2509675"/>
    <lineage>
        <taxon>Bacteria</taxon>
        <taxon>Bacillati</taxon>
        <taxon>Chloroflexota</taxon>
        <taxon>Ktedonobacteria</taxon>
        <taxon>Ktedonobacterales</taxon>
        <taxon>Ktedonosporobacteraceae</taxon>
        <taxon>Ktedonosporobacter</taxon>
    </lineage>
</organism>
<feature type="transmembrane region" description="Helical" evidence="1">
    <location>
        <begin position="67"/>
        <end position="88"/>
    </location>
</feature>
<keyword evidence="1" id="KW-0472">Membrane</keyword>
<dbReference type="OrthoDB" id="5196567at2"/>
<dbReference type="EMBL" id="CP035758">
    <property type="protein sequence ID" value="QBD79302.1"/>
    <property type="molecule type" value="Genomic_DNA"/>
</dbReference>
<protein>
    <submittedName>
        <fullName evidence="2">Uncharacterized protein</fullName>
    </submittedName>
</protein>
<dbReference type="KEGG" id="kbs:EPA93_26270"/>
<dbReference type="AlphaFoldDB" id="A0A4P6JVD3"/>
<name>A0A4P6JVD3_KTERU</name>
<evidence type="ECO:0000256" key="1">
    <source>
        <dbReference type="SAM" id="Phobius"/>
    </source>
</evidence>
<keyword evidence="1" id="KW-0812">Transmembrane</keyword>
<keyword evidence="1" id="KW-1133">Transmembrane helix</keyword>
<sequence length="114" mass="13181">MKYGRWVHWIMRWYPQGWRERYEQEMLALLEQHTITPLTLLNLWVGALDAQLNGGYDSPELSISFRIVRSTAILFIAALFFAVLPQAWSFPKSAETFPFGNGFPQLNTLEASES</sequence>
<gene>
    <name evidence="2" type="ORF">EPA93_26270</name>
</gene>
<keyword evidence="3" id="KW-1185">Reference proteome</keyword>
<proteinExistence type="predicted"/>
<dbReference type="Proteomes" id="UP000290365">
    <property type="component" value="Chromosome"/>
</dbReference>
<reference evidence="2 3" key="1">
    <citation type="submission" date="2019-01" db="EMBL/GenBank/DDBJ databases">
        <title>Ktedonosporobacter rubrisoli SCAWS-G2.</title>
        <authorList>
            <person name="Huang Y."/>
            <person name="Yan B."/>
        </authorList>
    </citation>
    <scope>NUCLEOTIDE SEQUENCE [LARGE SCALE GENOMIC DNA]</scope>
    <source>
        <strain evidence="2 3">SCAWS-G2</strain>
    </source>
</reference>
<accession>A0A4P6JVD3</accession>
<dbReference type="RefSeq" id="WP_129890355.1">
    <property type="nucleotide sequence ID" value="NZ_CP035758.1"/>
</dbReference>